<evidence type="ECO:0000313" key="2">
    <source>
        <dbReference type="RefSeq" id="XP_026287078.1"/>
    </source>
</evidence>
<protein>
    <submittedName>
        <fullName evidence="2">Uncharacterized protein LOC113212550</fullName>
    </submittedName>
</protein>
<dbReference type="KEGG" id="foc:113212550"/>
<reference evidence="2" key="1">
    <citation type="submission" date="2025-08" db="UniProtKB">
        <authorList>
            <consortium name="RefSeq"/>
        </authorList>
    </citation>
    <scope>IDENTIFICATION</scope>
    <source>
        <tissue evidence="2">Whole organism</tissue>
    </source>
</reference>
<dbReference type="GeneID" id="113212550"/>
<dbReference type="RefSeq" id="XP_026287078.1">
    <property type="nucleotide sequence ID" value="XM_026431293.1"/>
</dbReference>
<sequence>MFNDPTVQEQIEESFQRVSTPGFYEDYTDGSAFREHPVCGLMKTIQLTFYQDAFEFYPLSPTAGTYKCIGFYFFLGNFHPNARSKVDAIQLALIVKENDLRYFGQEAVLKALIDEMTELSTNGIKYKGETIPVVFNNMCGDNLGQHTIGGFLEAFNSDYYCRFCTATKEMVRENPTCTLPFRTPEEYDNITAELLSEENKLYQKKGIKRPSELNKIPFYHVCNGQPPCISHDILEGIGKADFALFLRYFVQIKDWISIDMLNRRIQNFKCKGRDAADSLVKLDKSLSKIRGHASEVWLFIRMFPFLISDKIKDQEDPVWQLALLLKKICEYVFAPKISEEMAVKLKQLTYLYLEQRAKIFQKNLQPKHHFLCHYADLIPVFGPLIRLWTMRFESRHVFFKHAAVAANNFKNITKTLVNKYILNFAFKFTGRMIPPPINFRDDDISQIPEDLNPEVAQILREDPSFDRILKCVEVNGIMYEPKMWLLLQKVQQNLLYGEIVLILFNGHQVKYVIKKHQAEDSLQGYYRILGREGLGSILQEDLPDYYPLASYLHNGYQCLSLKHANPIMD</sequence>
<keyword evidence="1" id="KW-1185">Reference proteome</keyword>
<dbReference type="Proteomes" id="UP000504606">
    <property type="component" value="Unplaced"/>
</dbReference>
<accession>A0A6J1T1G3</accession>
<proteinExistence type="predicted"/>
<dbReference type="PANTHER" id="PTHR31912">
    <property type="entry name" value="IP13529P"/>
    <property type="match status" value="1"/>
</dbReference>
<name>A0A6J1T1G3_FRAOC</name>
<dbReference type="OrthoDB" id="8190411at2759"/>
<gene>
    <name evidence="2" type="primary">LOC113212550</name>
</gene>
<evidence type="ECO:0000313" key="1">
    <source>
        <dbReference type="Proteomes" id="UP000504606"/>
    </source>
</evidence>
<organism evidence="1 2">
    <name type="scientific">Frankliniella occidentalis</name>
    <name type="common">Western flower thrips</name>
    <name type="synonym">Euthrips occidentalis</name>
    <dbReference type="NCBI Taxonomy" id="133901"/>
    <lineage>
        <taxon>Eukaryota</taxon>
        <taxon>Metazoa</taxon>
        <taxon>Ecdysozoa</taxon>
        <taxon>Arthropoda</taxon>
        <taxon>Hexapoda</taxon>
        <taxon>Insecta</taxon>
        <taxon>Pterygota</taxon>
        <taxon>Neoptera</taxon>
        <taxon>Paraneoptera</taxon>
        <taxon>Thysanoptera</taxon>
        <taxon>Terebrantia</taxon>
        <taxon>Thripoidea</taxon>
        <taxon>Thripidae</taxon>
        <taxon>Frankliniella</taxon>
    </lineage>
</organism>
<dbReference type="AlphaFoldDB" id="A0A6J1T1G3"/>
<dbReference type="PANTHER" id="PTHR31912:SF34">
    <property type="entry name" value="NOTOCHORD-RELATED PROTEIN"/>
    <property type="match status" value="1"/>
</dbReference>